<name>A0AAV3NQB7_LITER</name>
<accession>A0AAV3NQB7</accession>
<evidence type="ECO:0008006" key="3">
    <source>
        <dbReference type="Google" id="ProtNLM"/>
    </source>
</evidence>
<gene>
    <name evidence="1" type="ORF">LIER_02377</name>
</gene>
<proteinExistence type="predicted"/>
<sequence>MKVDELVWNNLPCCVQIWNLPLGYVDAEIGRAIGAHIGEVIEVDRRSIEQERGRYLRVKYVALNRNGGDILEEQHLHSRKKDYGRESFNAREVVRVDMEGVRWRQQESVEGEASSTRSVGIVIWDERVEKVLGYESTRGEMELAMERSMERSEHTSNELSTRELGFGQQIHAKTSHKQRQGIGTKARLIELDDHALVEERALAIFMKWWSKKTSQSEGGDFNGRKRDCIDARGMARDGDEVRLTALGKVRNEEVMETSRGKFFYCKGGGSRPKPALKS</sequence>
<reference evidence="1 2" key="1">
    <citation type="submission" date="2024-01" db="EMBL/GenBank/DDBJ databases">
        <title>The complete chloroplast genome sequence of Lithospermum erythrorhizon: insights into the phylogenetic relationship among Boraginaceae species and the maternal lineages of purple gromwells.</title>
        <authorList>
            <person name="Okada T."/>
            <person name="Watanabe K."/>
        </authorList>
    </citation>
    <scope>NUCLEOTIDE SEQUENCE [LARGE SCALE GENOMIC DNA]</scope>
</reference>
<keyword evidence="2" id="KW-1185">Reference proteome</keyword>
<dbReference type="AlphaFoldDB" id="A0AAV3NQB7"/>
<evidence type="ECO:0000313" key="2">
    <source>
        <dbReference type="Proteomes" id="UP001454036"/>
    </source>
</evidence>
<evidence type="ECO:0000313" key="1">
    <source>
        <dbReference type="EMBL" id="GAA0141173.1"/>
    </source>
</evidence>
<protein>
    <recommendedName>
        <fullName evidence="3">DUF4283 domain-containing protein</fullName>
    </recommendedName>
</protein>
<dbReference type="Proteomes" id="UP001454036">
    <property type="component" value="Unassembled WGS sequence"/>
</dbReference>
<organism evidence="1 2">
    <name type="scientific">Lithospermum erythrorhizon</name>
    <name type="common">Purple gromwell</name>
    <name type="synonym">Lithospermum officinale var. erythrorhizon</name>
    <dbReference type="NCBI Taxonomy" id="34254"/>
    <lineage>
        <taxon>Eukaryota</taxon>
        <taxon>Viridiplantae</taxon>
        <taxon>Streptophyta</taxon>
        <taxon>Embryophyta</taxon>
        <taxon>Tracheophyta</taxon>
        <taxon>Spermatophyta</taxon>
        <taxon>Magnoliopsida</taxon>
        <taxon>eudicotyledons</taxon>
        <taxon>Gunneridae</taxon>
        <taxon>Pentapetalae</taxon>
        <taxon>asterids</taxon>
        <taxon>lamiids</taxon>
        <taxon>Boraginales</taxon>
        <taxon>Boraginaceae</taxon>
        <taxon>Boraginoideae</taxon>
        <taxon>Lithospermeae</taxon>
        <taxon>Lithospermum</taxon>
    </lineage>
</organism>
<dbReference type="EMBL" id="BAABME010000254">
    <property type="protein sequence ID" value="GAA0141173.1"/>
    <property type="molecule type" value="Genomic_DNA"/>
</dbReference>
<comment type="caution">
    <text evidence="1">The sequence shown here is derived from an EMBL/GenBank/DDBJ whole genome shotgun (WGS) entry which is preliminary data.</text>
</comment>